<dbReference type="Gene3D" id="3.40.50.720">
    <property type="entry name" value="NAD(P)-binding Rossmann-like Domain"/>
    <property type="match status" value="1"/>
</dbReference>
<evidence type="ECO:0000313" key="2">
    <source>
        <dbReference type="EMBL" id="KAB2812829.1"/>
    </source>
</evidence>
<dbReference type="InterPro" id="IPR036291">
    <property type="entry name" value="NAD(P)-bd_dom_sf"/>
</dbReference>
<dbReference type="InterPro" id="IPR001509">
    <property type="entry name" value="Epimerase_deHydtase"/>
</dbReference>
<sequence length="314" mass="31603">MRALVLGARGAVGRVVVAELRRRGHDVTPAGRTAPAGGVAVDLSSPEDAAARAALVRAAEGHDVVVNAAGVESTVVAEAGAPVVVDISATGSYLAALRAAAPAAGTVVLGAGLAPGLSTVLVTALDRRPDDQIDVGVLLGTAERHGDAAVQWTADLVGAPVHAPPEGGRVLNLRTRRRLVGPDGRTRTYLRADFPDHVLVGERLGVAVRSHLTLSSRAATAGLALAARTGAGGLLRHSPHFGSAAWHVVAVNRRTGQTLGASGSGQSHATGVLTVLAAERAVAGPARGPVTMADLVDRPAALDRLAETATATES</sequence>
<name>A0A7J5E3K6_NOCSI</name>
<comment type="caution">
    <text evidence="2">The sequence shown here is derived from an EMBL/GenBank/DDBJ whole genome shotgun (WGS) entry which is preliminary data.</text>
</comment>
<dbReference type="Proteomes" id="UP000449906">
    <property type="component" value="Unassembled WGS sequence"/>
</dbReference>
<dbReference type="Pfam" id="PF01370">
    <property type="entry name" value="Epimerase"/>
    <property type="match status" value="1"/>
</dbReference>
<proteinExistence type="predicted"/>
<dbReference type="RefSeq" id="WP_151580161.1">
    <property type="nucleotide sequence ID" value="NZ_WBVM01000001.1"/>
</dbReference>
<evidence type="ECO:0000259" key="1">
    <source>
        <dbReference type="Pfam" id="PF01370"/>
    </source>
</evidence>
<accession>A0A7J5E3K6</accession>
<gene>
    <name evidence="2" type="ORF">F9L07_13955</name>
</gene>
<dbReference type="SUPFAM" id="SSF51735">
    <property type="entry name" value="NAD(P)-binding Rossmann-fold domains"/>
    <property type="match status" value="1"/>
</dbReference>
<evidence type="ECO:0000313" key="3">
    <source>
        <dbReference type="Proteomes" id="UP000449906"/>
    </source>
</evidence>
<reference evidence="2 3" key="1">
    <citation type="submission" date="2019-09" db="EMBL/GenBank/DDBJ databases">
        <title>Pimelobacter sp. isolated from Paulinella.</title>
        <authorList>
            <person name="Jeong S.E."/>
        </authorList>
    </citation>
    <scope>NUCLEOTIDE SEQUENCE [LARGE SCALE GENOMIC DNA]</scope>
    <source>
        <strain evidence="2 3">Pch-N</strain>
    </source>
</reference>
<dbReference type="AlphaFoldDB" id="A0A7J5E3K6"/>
<dbReference type="EMBL" id="WBVM01000001">
    <property type="protein sequence ID" value="KAB2812829.1"/>
    <property type="molecule type" value="Genomic_DNA"/>
</dbReference>
<protein>
    <submittedName>
        <fullName evidence="2">Sugar nucleotide-binding protein</fullName>
    </submittedName>
</protein>
<organism evidence="2 3">
    <name type="scientific">Nocardioides simplex</name>
    <name type="common">Arthrobacter simplex</name>
    <dbReference type="NCBI Taxonomy" id="2045"/>
    <lineage>
        <taxon>Bacteria</taxon>
        <taxon>Bacillati</taxon>
        <taxon>Actinomycetota</taxon>
        <taxon>Actinomycetes</taxon>
        <taxon>Propionibacteriales</taxon>
        <taxon>Nocardioidaceae</taxon>
        <taxon>Pimelobacter</taxon>
    </lineage>
</organism>
<feature type="domain" description="NAD-dependent epimerase/dehydratase" evidence="1">
    <location>
        <begin position="3"/>
        <end position="84"/>
    </location>
</feature>